<evidence type="ECO:0000313" key="4">
    <source>
        <dbReference type="Proteomes" id="UP000183063"/>
    </source>
</evidence>
<accession>A0A1H8VWB7</accession>
<dbReference type="RefSeq" id="WP_420884139.1">
    <property type="nucleotide sequence ID" value="NZ_FNXB01000017.1"/>
</dbReference>
<dbReference type="EMBL" id="FOCV01000048">
    <property type="protein sequence ID" value="SEP19573.1"/>
    <property type="molecule type" value="Genomic_DNA"/>
</dbReference>
<reference evidence="4" key="1">
    <citation type="submission" date="2016-10" db="EMBL/GenBank/DDBJ databases">
        <authorList>
            <person name="Wibberg D."/>
        </authorList>
    </citation>
    <scope>NUCLEOTIDE SEQUENCE [LARGE SCALE GENOMIC DNA]</scope>
</reference>
<evidence type="ECO:0000313" key="5">
    <source>
        <dbReference type="Proteomes" id="UP000198939"/>
    </source>
</evidence>
<organism evidence="2 4">
    <name type="scientific">Rhizobium tibeticum</name>
    <dbReference type="NCBI Taxonomy" id="501024"/>
    <lineage>
        <taxon>Bacteria</taxon>
        <taxon>Pseudomonadati</taxon>
        <taxon>Pseudomonadota</taxon>
        <taxon>Alphaproteobacteria</taxon>
        <taxon>Hyphomicrobiales</taxon>
        <taxon>Rhizobiaceae</taxon>
        <taxon>Rhizobium/Agrobacterium group</taxon>
        <taxon>Rhizobium</taxon>
    </lineage>
</organism>
<dbReference type="Proteomes" id="UP000198939">
    <property type="component" value="Unassembled WGS sequence"/>
</dbReference>
<feature type="region of interest" description="Disordered" evidence="1">
    <location>
        <begin position="1"/>
        <end position="27"/>
    </location>
</feature>
<dbReference type="Proteomes" id="UP000183063">
    <property type="component" value="Unassembled WGS sequence"/>
</dbReference>
<evidence type="ECO:0000313" key="2">
    <source>
        <dbReference type="EMBL" id="SEH97472.1"/>
    </source>
</evidence>
<sequence>MRDGKGQEGDLQEGLLRRGAESQDQGCGVTTPYFLFAFGLETLRDLHDLERLEDAGLLSRQAIKAYVFAEPIPDGNEAPFEDD</sequence>
<dbReference type="AlphaFoldDB" id="A0A1H8VWB7"/>
<keyword evidence="5" id="KW-1185">Reference proteome</keyword>
<proteinExistence type="predicted"/>
<evidence type="ECO:0000256" key="1">
    <source>
        <dbReference type="SAM" id="MobiDB-lite"/>
    </source>
</evidence>
<reference evidence="2" key="2">
    <citation type="submission" date="2016-10" db="EMBL/GenBank/DDBJ databases">
        <authorList>
            <person name="de Groot N.N."/>
        </authorList>
    </citation>
    <scope>NUCLEOTIDE SEQUENCE [LARGE SCALE GENOMIC DNA]</scope>
    <source>
        <strain evidence="2">CCBAU85039</strain>
    </source>
</reference>
<protein>
    <submittedName>
        <fullName evidence="2">Uncharacterized protein</fullName>
    </submittedName>
</protein>
<gene>
    <name evidence="2" type="ORF">RTCCBAU85039_3424</name>
    <name evidence="3" type="ORF">SAMN05216228_104817</name>
</gene>
<evidence type="ECO:0000313" key="3">
    <source>
        <dbReference type="EMBL" id="SEP19573.1"/>
    </source>
</evidence>
<dbReference type="EMBL" id="FNXB01000017">
    <property type="protein sequence ID" value="SEH97472.1"/>
    <property type="molecule type" value="Genomic_DNA"/>
</dbReference>
<dbReference type="STRING" id="501024.RTCCBAU85039_3424"/>
<name>A0A1H8VWB7_9HYPH</name>
<reference evidence="3 5" key="3">
    <citation type="submission" date="2016-10" db="EMBL/GenBank/DDBJ databases">
        <authorList>
            <person name="Varghese N."/>
            <person name="Submissions S."/>
        </authorList>
    </citation>
    <scope>NUCLEOTIDE SEQUENCE [LARGE SCALE GENOMIC DNA]</scope>
    <source>
        <strain evidence="3 5">CGMCC 1.7071</strain>
    </source>
</reference>